<evidence type="ECO:0000313" key="11">
    <source>
        <dbReference type="EMBL" id="CAH1217512.1"/>
    </source>
</evidence>
<evidence type="ECO:0000256" key="3">
    <source>
        <dbReference type="ARBA" id="ARBA00008900"/>
    </source>
</evidence>
<dbReference type="Pfam" id="PF01242">
    <property type="entry name" value="PTPS"/>
    <property type="match status" value="1"/>
</dbReference>
<keyword evidence="7" id="KW-0862">Zinc</keyword>
<evidence type="ECO:0000256" key="7">
    <source>
        <dbReference type="ARBA" id="ARBA00022833"/>
    </source>
</evidence>
<dbReference type="Proteomes" id="UP000838686">
    <property type="component" value="Unassembled WGS sequence"/>
</dbReference>
<sequence length="138" mass="15720">MLFQYYPSVPHSYKFELNKDIELAAAHFNPHESAGASRNMHGHTFIISITLVGNELQDSGFLVNFGVINEFVQRFDFSVLNDHPEFAEQFPTTEGIAKTVYHLVADALKEMPNKPKCLQVLVRENPSSYVIYREALET</sequence>
<comment type="pathway">
    <text evidence="2">Purine metabolism; 7-cyano-7-deazaguanine biosynthesis.</text>
</comment>
<evidence type="ECO:0000256" key="1">
    <source>
        <dbReference type="ARBA" id="ARBA00001947"/>
    </source>
</evidence>
<dbReference type="Gene3D" id="3.30.479.10">
    <property type="entry name" value="6-pyruvoyl tetrahydropterin synthase/QueD"/>
    <property type="match status" value="1"/>
</dbReference>
<dbReference type="PANTHER" id="PTHR12589:SF7">
    <property type="entry name" value="6-PYRUVOYL TETRAHYDROBIOPTERIN SYNTHASE"/>
    <property type="match status" value="1"/>
</dbReference>
<protein>
    <recommendedName>
        <fullName evidence="5">6-carboxy-5,6,7,8-tetrahydropterin synthase</fullName>
        <ecNumber evidence="4">4.1.2.50</ecNumber>
    </recommendedName>
    <alternativeName>
        <fullName evidence="9">Queuosine biosynthesis protein QueD</fullName>
    </alternativeName>
</protein>
<evidence type="ECO:0000256" key="2">
    <source>
        <dbReference type="ARBA" id="ARBA00005061"/>
    </source>
</evidence>
<comment type="caution">
    <text evidence="11">The sequence shown here is derived from an EMBL/GenBank/DDBJ whole genome shotgun (WGS) entry which is preliminary data.</text>
</comment>
<evidence type="ECO:0000256" key="9">
    <source>
        <dbReference type="ARBA" id="ARBA00031449"/>
    </source>
</evidence>
<reference evidence="11" key="1">
    <citation type="submission" date="2022-01" db="EMBL/GenBank/DDBJ databases">
        <authorList>
            <person name="Criscuolo A."/>
        </authorList>
    </citation>
    <scope>NUCLEOTIDE SEQUENCE</scope>
    <source>
        <strain evidence="11">CIP111893</strain>
    </source>
</reference>
<gene>
    <name evidence="11" type="primary">queD</name>
    <name evidence="11" type="ORF">PAECIP111893_04291</name>
</gene>
<keyword evidence="8 11" id="KW-0456">Lyase</keyword>
<proteinExistence type="inferred from homology"/>
<dbReference type="InterPro" id="IPR038418">
    <property type="entry name" value="6-PTP_synth/QueD_sf"/>
</dbReference>
<evidence type="ECO:0000256" key="10">
    <source>
        <dbReference type="ARBA" id="ARBA00048807"/>
    </source>
</evidence>
<comment type="catalytic activity">
    <reaction evidence="10">
        <text>7,8-dihydroneopterin 3'-triphosphate + H2O = 6-carboxy-5,6,7,8-tetrahydropterin + triphosphate + acetaldehyde + 2 H(+)</text>
        <dbReference type="Rhea" id="RHEA:27966"/>
        <dbReference type="ChEBI" id="CHEBI:15343"/>
        <dbReference type="ChEBI" id="CHEBI:15377"/>
        <dbReference type="ChEBI" id="CHEBI:15378"/>
        <dbReference type="ChEBI" id="CHEBI:18036"/>
        <dbReference type="ChEBI" id="CHEBI:58462"/>
        <dbReference type="ChEBI" id="CHEBI:61032"/>
        <dbReference type="EC" id="4.1.2.50"/>
    </reaction>
</comment>
<accession>A0ABM9CNK3</accession>
<dbReference type="EC" id="4.1.2.50" evidence="4"/>
<name>A0ABM9CNK3_9BACL</name>
<evidence type="ECO:0000256" key="8">
    <source>
        <dbReference type="ARBA" id="ARBA00023239"/>
    </source>
</evidence>
<keyword evidence="12" id="KW-1185">Reference proteome</keyword>
<comment type="cofactor">
    <cofactor evidence="1">
        <name>Zn(2+)</name>
        <dbReference type="ChEBI" id="CHEBI:29105"/>
    </cofactor>
</comment>
<evidence type="ECO:0000256" key="6">
    <source>
        <dbReference type="ARBA" id="ARBA00022723"/>
    </source>
</evidence>
<dbReference type="RefSeq" id="WP_236344698.1">
    <property type="nucleotide sequence ID" value="NZ_CAKMMF010000028.1"/>
</dbReference>
<dbReference type="GO" id="GO:0070497">
    <property type="term" value="F:6-carboxytetrahydropterin synthase activity"/>
    <property type="evidence" value="ECO:0007669"/>
    <property type="project" value="UniProtKB-EC"/>
</dbReference>
<dbReference type="EMBL" id="CAKMMF010000028">
    <property type="protein sequence ID" value="CAH1217512.1"/>
    <property type="molecule type" value="Genomic_DNA"/>
</dbReference>
<evidence type="ECO:0000313" key="12">
    <source>
        <dbReference type="Proteomes" id="UP000838686"/>
    </source>
</evidence>
<comment type="similarity">
    <text evidence="3">Belongs to the PTPS family. QueD subfamily.</text>
</comment>
<evidence type="ECO:0000256" key="4">
    <source>
        <dbReference type="ARBA" id="ARBA00012982"/>
    </source>
</evidence>
<organism evidence="11 12">
    <name type="scientific">Paenibacillus plantiphilus</name>
    <dbReference type="NCBI Taxonomy" id="2905650"/>
    <lineage>
        <taxon>Bacteria</taxon>
        <taxon>Bacillati</taxon>
        <taxon>Bacillota</taxon>
        <taxon>Bacilli</taxon>
        <taxon>Bacillales</taxon>
        <taxon>Paenibacillaceae</taxon>
        <taxon>Paenibacillus</taxon>
    </lineage>
</organism>
<keyword evidence="6" id="KW-0479">Metal-binding</keyword>
<dbReference type="InterPro" id="IPR007115">
    <property type="entry name" value="6-PTP_synth/QueD"/>
</dbReference>
<evidence type="ECO:0000256" key="5">
    <source>
        <dbReference type="ARBA" id="ARBA00018141"/>
    </source>
</evidence>
<dbReference type="PANTHER" id="PTHR12589">
    <property type="entry name" value="PYRUVOYL TETRAHYDROBIOPTERIN SYNTHASE"/>
    <property type="match status" value="1"/>
</dbReference>
<dbReference type="SUPFAM" id="SSF55620">
    <property type="entry name" value="Tetrahydrobiopterin biosynthesis enzymes-like"/>
    <property type="match status" value="1"/>
</dbReference>